<evidence type="ECO:0000313" key="1">
    <source>
        <dbReference type="Proteomes" id="UP000887580"/>
    </source>
</evidence>
<evidence type="ECO:0000313" key="2">
    <source>
        <dbReference type="WBParaSite" id="PS1159_v2.g63.t1"/>
    </source>
</evidence>
<dbReference type="Proteomes" id="UP000887580">
    <property type="component" value="Unplaced"/>
</dbReference>
<reference evidence="2" key="1">
    <citation type="submission" date="2022-11" db="UniProtKB">
        <authorList>
            <consortium name="WormBaseParasite"/>
        </authorList>
    </citation>
    <scope>IDENTIFICATION</scope>
</reference>
<name>A0AC35GKK0_9BILA</name>
<organism evidence="1 2">
    <name type="scientific">Panagrolaimus sp. PS1159</name>
    <dbReference type="NCBI Taxonomy" id="55785"/>
    <lineage>
        <taxon>Eukaryota</taxon>
        <taxon>Metazoa</taxon>
        <taxon>Ecdysozoa</taxon>
        <taxon>Nematoda</taxon>
        <taxon>Chromadorea</taxon>
        <taxon>Rhabditida</taxon>
        <taxon>Tylenchina</taxon>
        <taxon>Panagrolaimomorpha</taxon>
        <taxon>Panagrolaimoidea</taxon>
        <taxon>Panagrolaimidae</taxon>
        <taxon>Panagrolaimus</taxon>
    </lineage>
</organism>
<protein>
    <submittedName>
        <fullName evidence="2">UDP-glucuronosyltransferase</fullName>
    </submittedName>
</protein>
<accession>A0AC35GKK0</accession>
<dbReference type="WBParaSite" id="PS1159_v2.g63.t1">
    <property type="protein sequence ID" value="PS1159_v2.g63.t1"/>
    <property type="gene ID" value="PS1159_v2.g63"/>
</dbReference>
<sequence length="453" mass="51925">MQTGRLADILVKDGHNVTFFIPELVSINKMNGTKLAKVIRMEGFTDAFLNSMRSYGNLFDPNINTISARIRTIEAQVKFCKELLQRKNEIEIFKNEKYDLILTNGLDLCDVGLMHWLKPKTFAWLVTGPLHDTVMYPSGIPSFPSYLPTLEDTLLGTEMSFFGRAENLWNWIVQTVLHQYTAFRMNRLFRYYIDPKYPSVYDIGAESSLVFINDDEFLDFARPILHKTIYIGGAGLKKPKPLNMYFENIMQKGTQGVVLVSFGTAVYTPALCPKKKREIINAFSQFPGYHFLMRVSPDDNETIALGNEIPNVQFVEWLPQSDILAHPNCKAFISHGGFNSVLETAMRGVPVIVLPMFFDHFRNGKMIEHRNVGLVIPKTILNQESIENSLKEVLYNPKYKHAAERLQKLMETKPNQPDETFLKWTNFLLQHENLPDLIPVGARMNIISYLSLD</sequence>
<proteinExistence type="predicted"/>